<evidence type="ECO:0000256" key="5">
    <source>
        <dbReference type="ARBA" id="ARBA00022490"/>
    </source>
</evidence>
<dbReference type="Pfam" id="PF00400">
    <property type="entry name" value="WD40"/>
    <property type="match status" value="4"/>
</dbReference>
<dbReference type="GO" id="GO:0005737">
    <property type="term" value="C:cytoplasm"/>
    <property type="evidence" value="ECO:0007669"/>
    <property type="project" value="UniProtKB-SubCell"/>
</dbReference>
<dbReference type="InterPro" id="IPR019775">
    <property type="entry name" value="WD40_repeat_CS"/>
</dbReference>
<dbReference type="RefSeq" id="XP_027203160.1">
    <property type="nucleotide sequence ID" value="XM_027347359.1"/>
</dbReference>
<dbReference type="FunCoup" id="A0A6P6YD02">
    <property type="interactions" value="2274"/>
</dbReference>
<accession>A0A6P6YD02</accession>
<comment type="similarity">
    <text evidence="3">Belongs to the WD repeat rae1 family.</text>
</comment>
<comment type="subcellular location">
    <subcellularLocation>
        <location evidence="2">Cytoplasm</location>
    </subcellularLocation>
    <subcellularLocation>
        <location evidence="1">Nucleus</location>
    </subcellularLocation>
</comment>
<dbReference type="Proteomes" id="UP000515146">
    <property type="component" value="Unplaced"/>
</dbReference>
<dbReference type="FunFam" id="2.130.10.10:FF:000084">
    <property type="entry name" value="mRNA export factor"/>
    <property type="match status" value="1"/>
</dbReference>
<evidence type="ECO:0000256" key="10">
    <source>
        <dbReference type="ARBA" id="ARBA00023242"/>
    </source>
</evidence>
<keyword evidence="10" id="KW-0539">Nucleus</keyword>
<evidence type="ECO:0000256" key="3">
    <source>
        <dbReference type="ARBA" id="ARBA00007830"/>
    </source>
</evidence>
<dbReference type="OrthoDB" id="256303at2759"/>
<dbReference type="InterPro" id="IPR036322">
    <property type="entry name" value="WD40_repeat_dom_sf"/>
</dbReference>
<keyword evidence="7" id="KW-0132">Cell division</keyword>
<keyword evidence="4" id="KW-0813">Transport</keyword>
<evidence type="ECO:0000313" key="13">
    <source>
        <dbReference type="RefSeq" id="XP_027203160.1"/>
    </source>
</evidence>
<dbReference type="OMA" id="EAMDQSI"/>
<dbReference type="InterPro" id="IPR001680">
    <property type="entry name" value="WD40_rpt"/>
</dbReference>
<dbReference type="KEGG" id="dpte:113797045"/>
<protein>
    <submittedName>
        <fullName evidence="13">mRNA export factor-like</fullName>
    </submittedName>
</protein>
<evidence type="ECO:0000256" key="8">
    <source>
        <dbReference type="ARBA" id="ARBA00022737"/>
    </source>
</evidence>
<name>A0A6P6YD02_DERPT</name>
<evidence type="ECO:0000256" key="11">
    <source>
        <dbReference type="ARBA" id="ARBA00023306"/>
    </source>
</evidence>
<dbReference type="InterPro" id="IPR015943">
    <property type="entry name" value="WD40/YVTN_repeat-like_dom_sf"/>
</dbReference>
<keyword evidence="12" id="KW-1185">Reference proteome</keyword>
<organism evidence="12 13">
    <name type="scientific">Dermatophagoides pteronyssinus</name>
    <name type="common">European house dust mite</name>
    <dbReference type="NCBI Taxonomy" id="6956"/>
    <lineage>
        <taxon>Eukaryota</taxon>
        <taxon>Metazoa</taxon>
        <taxon>Ecdysozoa</taxon>
        <taxon>Arthropoda</taxon>
        <taxon>Chelicerata</taxon>
        <taxon>Arachnida</taxon>
        <taxon>Acari</taxon>
        <taxon>Acariformes</taxon>
        <taxon>Sarcoptiformes</taxon>
        <taxon>Astigmata</taxon>
        <taxon>Psoroptidia</taxon>
        <taxon>Analgoidea</taxon>
        <taxon>Pyroglyphidae</taxon>
        <taxon>Dermatophagoidinae</taxon>
        <taxon>Dermatophagoides</taxon>
    </lineage>
</organism>
<dbReference type="InParanoid" id="A0A6P6YD02"/>
<dbReference type="InterPro" id="IPR020472">
    <property type="entry name" value="WD40_PAC1"/>
</dbReference>
<dbReference type="SUPFAM" id="SSF50978">
    <property type="entry name" value="WD40 repeat-like"/>
    <property type="match status" value="1"/>
</dbReference>
<evidence type="ECO:0000256" key="2">
    <source>
        <dbReference type="ARBA" id="ARBA00004496"/>
    </source>
</evidence>
<dbReference type="PROSITE" id="PS50082">
    <property type="entry name" value="WD_REPEATS_2"/>
    <property type="match status" value="4"/>
</dbReference>
<keyword evidence="11" id="KW-0131">Cell cycle</keyword>
<reference evidence="13" key="1">
    <citation type="submission" date="2025-08" db="UniProtKB">
        <authorList>
            <consortium name="RefSeq"/>
        </authorList>
    </citation>
    <scope>IDENTIFICATION</scope>
    <source>
        <strain evidence="13">Airmid</strain>
    </source>
</reference>
<keyword evidence="5" id="KW-0963">Cytoplasm</keyword>
<evidence type="ECO:0000256" key="4">
    <source>
        <dbReference type="ARBA" id="ARBA00022448"/>
    </source>
</evidence>
<proteinExistence type="inferred from homology"/>
<keyword evidence="6" id="KW-0853">WD repeat</keyword>
<dbReference type="GO" id="GO:0051301">
    <property type="term" value="P:cell division"/>
    <property type="evidence" value="ECO:0007669"/>
    <property type="project" value="UniProtKB-KW"/>
</dbReference>
<dbReference type="CTD" id="8480"/>
<dbReference type="PROSITE" id="PS50294">
    <property type="entry name" value="WD_REPEATS_REGION"/>
    <property type="match status" value="1"/>
</dbReference>
<evidence type="ECO:0000256" key="1">
    <source>
        <dbReference type="ARBA" id="ARBA00004123"/>
    </source>
</evidence>
<dbReference type="PROSITE" id="PS00678">
    <property type="entry name" value="WD_REPEATS_1"/>
    <property type="match status" value="2"/>
</dbReference>
<evidence type="ECO:0000313" key="12">
    <source>
        <dbReference type="Proteomes" id="UP000515146"/>
    </source>
</evidence>
<keyword evidence="9" id="KW-0498">Mitosis</keyword>
<dbReference type="AlphaFoldDB" id="A0A6P6YD02"/>
<keyword evidence="8" id="KW-0677">Repeat</keyword>
<dbReference type="GO" id="GO:0005635">
    <property type="term" value="C:nuclear envelope"/>
    <property type="evidence" value="ECO:0007669"/>
    <property type="project" value="UniProtKB-ARBA"/>
</dbReference>
<dbReference type="PRINTS" id="PR00320">
    <property type="entry name" value="GPROTEINBRPT"/>
</dbReference>
<evidence type="ECO:0000256" key="6">
    <source>
        <dbReference type="ARBA" id="ARBA00022574"/>
    </source>
</evidence>
<gene>
    <name evidence="13" type="primary">LOC113797045</name>
</gene>
<sequence>MSFFGNPTPGTSTSLFATQNPIGSSTMFNVPGSNSQSTPFGSSSIVQQTGVHNPNKDIEVSSSPDDSIAGLAFSPPTLPQNFLISGSWDNQIRCWEIIGTTNAWQTIPKAQQSHAGPVLDVRFSDDGTKVFSASADKTVKMWDLASNQQIQVAQHDQPVKTCHFIKAPNYTCLMTTSFDKTIKLWDLRQAQPAMTVQLNDKVFCADVHYPMAVVSLANRAILVYSLENGLQQFKQIESPLKYQHRCVSIFTDKDKSNNPPTGFAVGSVEGRVAIQYLNPANPKDNFTFKCHRSNGTNTNFQDVFIVHDIAFHPQHGTLATVGSDGRYSFWDKDARTKLKTSEQVEQPITRCAFSARGEIFAYSVSYDWSKGHEYFNPQKKNYIFLHGCFEELRPRKKN</sequence>
<evidence type="ECO:0000256" key="7">
    <source>
        <dbReference type="ARBA" id="ARBA00022618"/>
    </source>
</evidence>
<evidence type="ECO:0000256" key="9">
    <source>
        <dbReference type="ARBA" id="ARBA00022776"/>
    </source>
</evidence>
<dbReference type="PANTHER" id="PTHR10971">
    <property type="entry name" value="MRNA EXPORT FACTOR AND BUB3"/>
    <property type="match status" value="1"/>
</dbReference>
<dbReference type="GeneID" id="113797045"/>
<dbReference type="SMART" id="SM00320">
    <property type="entry name" value="WD40"/>
    <property type="match status" value="4"/>
</dbReference>
<dbReference type="Gene3D" id="2.130.10.10">
    <property type="entry name" value="YVTN repeat-like/Quinoprotein amine dehydrogenase"/>
    <property type="match status" value="1"/>
</dbReference>